<reference evidence="4 5" key="1">
    <citation type="journal article" date="2020" name="Nat. Commun.">
        <title>Genome of Tripterygium wilfordii and identification of cytochrome P450 involved in triptolide biosynthesis.</title>
        <authorList>
            <person name="Tu L."/>
            <person name="Su P."/>
            <person name="Zhang Z."/>
            <person name="Gao L."/>
            <person name="Wang J."/>
            <person name="Hu T."/>
            <person name="Zhou J."/>
            <person name="Zhang Y."/>
            <person name="Zhao Y."/>
            <person name="Liu Y."/>
            <person name="Song Y."/>
            <person name="Tong Y."/>
            <person name="Lu Y."/>
            <person name="Yang J."/>
            <person name="Xu C."/>
            <person name="Jia M."/>
            <person name="Peters R.J."/>
            <person name="Huang L."/>
            <person name="Gao W."/>
        </authorList>
    </citation>
    <scope>NUCLEOTIDE SEQUENCE [LARGE SCALE GENOMIC DNA]</scope>
    <source>
        <strain evidence="5">cv. XIE 37</strain>
        <tissue evidence="4">Leaf</tissue>
    </source>
</reference>
<dbReference type="GO" id="GO:0016746">
    <property type="term" value="F:acyltransferase activity"/>
    <property type="evidence" value="ECO:0007669"/>
    <property type="project" value="UniProtKB-KW"/>
</dbReference>
<evidence type="ECO:0000256" key="3">
    <source>
        <dbReference type="ARBA" id="ARBA00023315"/>
    </source>
</evidence>
<comment type="caution">
    <text evidence="4">The sequence shown here is derived from an EMBL/GenBank/DDBJ whole genome shotgun (WGS) entry which is preliminary data.</text>
</comment>
<protein>
    <submittedName>
        <fullName evidence="4">Vinorine synthase-like</fullName>
    </submittedName>
</protein>
<dbReference type="AlphaFoldDB" id="A0A7J7C9K2"/>
<keyword evidence="5" id="KW-1185">Reference proteome</keyword>
<dbReference type="EMBL" id="JAAARO010000019">
    <property type="protein sequence ID" value="KAF5730808.1"/>
    <property type="molecule type" value="Genomic_DNA"/>
</dbReference>
<comment type="similarity">
    <text evidence="1">Belongs to the plant acyltransferase family.</text>
</comment>
<evidence type="ECO:0000313" key="4">
    <source>
        <dbReference type="EMBL" id="KAF5730808.1"/>
    </source>
</evidence>
<organism evidence="4 5">
    <name type="scientific">Tripterygium wilfordii</name>
    <name type="common">Thunder God vine</name>
    <dbReference type="NCBI Taxonomy" id="458696"/>
    <lineage>
        <taxon>Eukaryota</taxon>
        <taxon>Viridiplantae</taxon>
        <taxon>Streptophyta</taxon>
        <taxon>Embryophyta</taxon>
        <taxon>Tracheophyta</taxon>
        <taxon>Spermatophyta</taxon>
        <taxon>Magnoliopsida</taxon>
        <taxon>eudicotyledons</taxon>
        <taxon>Gunneridae</taxon>
        <taxon>Pentapetalae</taxon>
        <taxon>rosids</taxon>
        <taxon>fabids</taxon>
        <taxon>Celastrales</taxon>
        <taxon>Celastraceae</taxon>
        <taxon>Tripterygium</taxon>
    </lineage>
</organism>
<accession>A0A7J7C9K2</accession>
<name>A0A7J7C9K2_TRIWF</name>
<dbReference type="PANTHER" id="PTHR31623:SF117">
    <property type="entry name" value="BAHD ACYLTRANSFERASE"/>
    <property type="match status" value="1"/>
</dbReference>
<evidence type="ECO:0000313" key="5">
    <source>
        <dbReference type="Proteomes" id="UP000593562"/>
    </source>
</evidence>
<dbReference type="Proteomes" id="UP000593562">
    <property type="component" value="Unassembled WGS sequence"/>
</dbReference>
<proteinExistence type="inferred from homology"/>
<dbReference type="InParanoid" id="A0A7J7C9K2"/>
<sequence>MKVEDKNDLELHSIVFLLRKRLQEFSFEQGQNIFGETNTEMMELVSKESAHYFCVTTSCGMPIYEADFRWGKPIWINVFNLLMSNLVILNDTREGNGIEAIMYLTEEEMGVFERNQALLAFATLGHNIFEDSSTTSTSRL</sequence>
<gene>
    <name evidence="4" type="ORF">HS088_TW19G00408</name>
</gene>
<dbReference type="PANTHER" id="PTHR31623">
    <property type="entry name" value="F21J9.9"/>
    <property type="match status" value="1"/>
</dbReference>
<keyword evidence="3" id="KW-0012">Acyltransferase</keyword>
<evidence type="ECO:0000256" key="1">
    <source>
        <dbReference type="ARBA" id="ARBA00009861"/>
    </source>
</evidence>
<dbReference type="Gene3D" id="3.30.559.10">
    <property type="entry name" value="Chloramphenicol acetyltransferase-like domain"/>
    <property type="match status" value="1"/>
</dbReference>
<dbReference type="InterPro" id="IPR023213">
    <property type="entry name" value="CAT-like_dom_sf"/>
</dbReference>
<evidence type="ECO:0000256" key="2">
    <source>
        <dbReference type="ARBA" id="ARBA00022679"/>
    </source>
</evidence>
<dbReference type="Pfam" id="PF02458">
    <property type="entry name" value="Transferase"/>
    <property type="match status" value="1"/>
</dbReference>
<keyword evidence="2" id="KW-0808">Transferase</keyword>